<evidence type="ECO:0000256" key="1">
    <source>
        <dbReference type="SAM" id="MobiDB-lite"/>
    </source>
</evidence>
<dbReference type="Proteomes" id="UP000663851">
    <property type="component" value="Unassembled WGS sequence"/>
</dbReference>
<evidence type="ECO:0000313" key="3">
    <source>
        <dbReference type="EMBL" id="CAF3338877.1"/>
    </source>
</evidence>
<accession>A0A821ASQ0</accession>
<evidence type="ECO:0000313" key="9">
    <source>
        <dbReference type="EMBL" id="CAF4418064.1"/>
    </source>
</evidence>
<dbReference type="EMBL" id="CAJNYV010001081">
    <property type="protein sequence ID" value="CAF3403856.1"/>
    <property type="molecule type" value="Genomic_DNA"/>
</dbReference>
<proteinExistence type="predicted"/>
<evidence type="ECO:0000313" key="10">
    <source>
        <dbReference type="EMBL" id="CAF4582455.1"/>
    </source>
</evidence>
<dbReference type="Proteomes" id="UP000663833">
    <property type="component" value="Unassembled WGS sequence"/>
</dbReference>
<dbReference type="Proteomes" id="UP000663869">
    <property type="component" value="Unassembled WGS sequence"/>
</dbReference>
<evidence type="ECO:0000313" key="8">
    <source>
        <dbReference type="EMBL" id="CAF4282341.1"/>
    </source>
</evidence>
<protein>
    <submittedName>
        <fullName evidence="10">Uncharacterized protein</fullName>
    </submittedName>
</protein>
<dbReference type="EMBL" id="CAJOBP010001411">
    <property type="protein sequence ID" value="CAF4282341.1"/>
    <property type="molecule type" value="Genomic_DNA"/>
</dbReference>
<dbReference type="EMBL" id="CAJOBQ010000076">
    <property type="protein sequence ID" value="CAF4245758.1"/>
    <property type="molecule type" value="Genomic_DNA"/>
</dbReference>
<dbReference type="Proteomes" id="UP000663872">
    <property type="component" value="Unassembled WGS sequence"/>
</dbReference>
<gene>
    <name evidence="5" type="ORF">FME351_LOCUS15301</name>
    <name evidence="6" type="ORF">GRG538_LOCUS31528</name>
    <name evidence="9" type="ORF">HFQ381_LOCUS21352</name>
    <name evidence="4" type="ORF">KIK155_LOCUS8378</name>
    <name evidence="2" type="ORF">LUA448_LOCUS7334</name>
    <name evidence="10" type="ORF">QYT958_LOCUS10354</name>
    <name evidence="3" type="ORF">TIS948_LOCUS22170</name>
    <name evidence="11" type="ORF">TOA249_LOCUS20747</name>
    <name evidence="7" type="ORF">TSG867_LOCUS2763</name>
    <name evidence="8" type="ORF">UJA718_LOCUS11471</name>
</gene>
<dbReference type="Proteomes" id="UP000663873">
    <property type="component" value="Unassembled WGS sequence"/>
</dbReference>
<keyword evidence="13" id="KW-1185">Reference proteome</keyword>
<dbReference type="EMBL" id="CAJOBO010001905">
    <property type="protein sequence ID" value="CAF4418064.1"/>
    <property type="molecule type" value="Genomic_DNA"/>
</dbReference>
<feature type="region of interest" description="Disordered" evidence="1">
    <location>
        <begin position="1"/>
        <end position="27"/>
    </location>
</feature>
<evidence type="ECO:0000313" key="4">
    <source>
        <dbReference type="EMBL" id="CAF3403856.1"/>
    </source>
</evidence>
<evidence type="ECO:0000313" key="13">
    <source>
        <dbReference type="Proteomes" id="UP000663873"/>
    </source>
</evidence>
<evidence type="ECO:0000313" key="7">
    <source>
        <dbReference type="EMBL" id="CAF4245758.1"/>
    </source>
</evidence>
<sequence length="167" mass="19030">MATISNTLDDTHPDPEPETTATNQTQATDIPTEHLHILAIAEDVGVNSFISSEAQTQVIVNKKLDIHYLLSQLSTTHAQVDQYCRALTNELNQKVLLLLFFFQSFSEIHFFAIKKIEMSITDVLTNIQHQQEQLLLVVIQSLKVNINYNCKALLKYWTVLKSTIYLI</sequence>
<dbReference type="AlphaFoldDB" id="A0A821ASQ0"/>
<dbReference type="Proteomes" id="UP000663838">
    <property type="component" value="Unassembled WGS sequence"/>
</dbReference>
<dbReference type="EMBL" id="CAJNYD010000722">
    <property type="protein sequence ID" value="CAF3292374.1"/>
    <property type="molecule type" value="Genomic_DNA"/>
</dbReference>
<evidence type="ECO:0000313" key="5">
    <source>
        <dbReference type="EMBL" id="CAF3478110.1"/>
    </source>
</evidence>
<dbReference type="Proteomes" id="UP000663825">
    <property type="component" value="Unassembled WGS sequence"/>
</dbReference>
<evidence type="ECO:0000313" key="6">
    <source>
        <dbReference type="EMBL" id="CAF3753501.1"/>
    </source>
</evidence>
<comment type="caution">
    <text evidence="10">The sequence shown here is derived from an EMBL/GenBank/DDBJ whole genome shotgun (WGS) entry which is preliminary data.</text>
</comment>
<dbReference type="Proteomes" id="UP000663862">
    <property type="component" value="Unassembled WGS sequence"/>
</dbReference>
<evidence type="ECO:0000313" key="12">
    <source>
        <dbReference type="Proteomes" id="UP000663848"/>
    </source>
</evidence>
<name>A0A821ASQ0_9BILA</name>
<dbReference type="EMBL" id="CAJOBS010001726">
    <property type="protein sequence ID" value="CAF4756510.1"/>
    <property type="molecule type" value="Genomic_DNA"/>
</dbReference>
<dbReference type="OrthoDB" id="10054174at2759"/>
<dbReference type="EMBL" id="CAJOBR010001145">
    <property type="protein sequence ID" value="CAF4582455.1"/>
    <property type="molecule type" value="Genomic_DNA"/>
</dbReference>
<evidence type="ECO:0000313" key="2">
    <source>
        <dbReference type="EMBL" id="CAF3292374.1"/>
    </source>
</evidence>
<dbReference type="EMBL" id="CAJNYU010001901">
    <property type="protein sequence ID" value="CAF3478110.1"/>
    <property type="molecule type" value="Genomic_DNA"/>
</dbReference>
<evidence type="ECO:0000313" key="11">
    <source>
        <dbReference type="EMBL" id="CAF4756510.1"/>
    </source>
</evidence>
<dbReference type="Proteomes" id="UP000663848">
    <property type="component" value="Unassembled WGS sequence"/>
</dbReference>
<dbReference type="EMBL" id="CAJNXB010003801">
    <property type="protein sequence ID" value="CAF3338877.1"/>
    <property type="molecule type" value="Genomic_DNA"/>
</dbReference>
<organism evidence="10 12">
    <name type="scientific">Rotaria socialis</name>
    <dbReference type="NCBI Taxonomy" id="392032"/>
    <lineage>
        <taxon>Eukaryota</taxon>
        <taxon>Metazoa</taxon>
        <taxon>Spiralia</taxon>
        <taxon>Gnathifera</taxon>
        <taxon>Rotifera</taxon>
        <taxon>Eurotatoria</taxon>
        <taxon>Bdelloidea</taxon>
        <taxon>Philodinida</taxon>
        <taxon>Philodinidae</taxon>
        <taxon>Rotaria</taxon>
    </lineage>
</organism>
<dbReference type="EMBL" id="CAJNYT010005525">
    <property type="protein sequence ID" value="CAF3753501.1"/>
    <property type="molecule type" value="Genomic_DNA"/>
</dbReference>
<reference evidence="10" key="1">
    <citation type="submission" date="2021-02" db="EMBL/GenBank/DDBJ databases">
        <authorList>
            <person name="Nowell W R."/>
        </authorList>
    </citation>
    <scope>NUCLEOTIDE SEQUENCE</scope>
</reference>
<dbReference type="Proteomes" id="UP000663865">
    <property type="component" value="Unassembled WGS sequence"/>
</dbReference>